<comment type="similarity">
    <text evidence="2 7">Belongs to the plant cysteine rich small secretory peptide family. Epidermal patterning factor subfamily.</text>
</comment>
<feature type="chain" id="PRO_5043087565" description="Epidermal patterning factor-like protein" evidence="7">
    <location>
        <begin position="20"/>
        <end position="100"/>
    </location>
</feature>
<dbReference type="InterPro" id="IPR039455">
    <property type="entry name" value="EPFL"/>
</dbReference>
<evidence type="ECO:0000256" key="7">
    <source>
        <dbReference type="RuleBase" id="RU367102"/>
    </source>
</evidence>
<evidence type="ECO:0000313" key="8">
    <source>
        <dbReference type="EMBL" id="KAL0321137.1"/>
    </source>
</evidence>
<name>A0AAW2LPC6_SESRA</name>
<dbReference type="EMBL" id="JACGWJ010000024">
    <property type="protein sequence ID" value="KAL0321137.1"/>
    <property type="molecule type" value="Genomic_DNA"/>
</dbReference>
<evidence type="ECO:0000256" key="6">
    <source>
        <dbReference type="ARBA" id="ARBA00023157"/>
    </source>
</evidence>
<proteinExistence type="inferred from homology"/>
<comment type="subcellular location">
    <subcellularLocation>
        <location evidence="1 7">Secreted</location>
    </subcellularLocation>
</comment>
<accession>A0AAW2LPC6</accession>
<gene>
    <name evidence="8" type="ORF">Sradi_5375200</name>
</gene>
<comment type="caution">
    <text evidence="8">The sequence shown here is derived from an EMBL/GenBank/DDBJ whole genome shotgun (WGS) entry which is preliminary data.</text>
</comment>
<keyword evidence="4 7" id="KW-0964">Secreted</keyword>
<evidence type="ECO:0000256" key="4">
    <source>
        <dbReference type="ARBA" id="ARBA00022525"/>
    </source>
</evidence>
<dbReference type="AlphaFoldDB" id="A0AAW2LPC6"/>
<keyword evidence="5 7" id="KW-0732">Signal</keyword>
<dbReference type="GO" id="GO:0005576">
    <property type="term" value="C:extracellular region"/>
    <property type="evidence" value="ECO:0007669"/>
    <property type="project" value="UniProtKB-SubCell"/>
</dbReference>
<protein>
    <recommendedName>
        <fullName evidence="7">Epidermal patterning factor-like protein</fullName>
    </recommendedName>
</protein>
<dbReference type="Pfam" id="PF17181">
    <property type="entry name" value="EPF"/>
    <property type="match status" value="1"/>
</dbReference>
<dbReference type="PANTHER" id="PTHR33109">
    <property type="entry name" value="EPIDERMAL PATTERNING FACTOR-LIKE PROTEIN 4"/>
    <property type="match status" value="1"/>
</dbReference>
<organism evidence="8">
    <name type="scientific">Sesamum radiatum</name>
    <name type="common">Black benniseed</name>
    <dbReference type="NCBI Taxonomy" id="300843"/>
    <lineage>
        <taxon>Eukaryota</taxon>
        <taxon>Viridiplantae</taxon>
        <taxon>Streptophyta</taxon>
        <taxon>Embryophyta</taxon>
        <taxon>Tracheophyta</taxon>
        <taxon>Spermatophyta</taxon>
        <taxon>Magnoliopsida</taxon>
        <taxon>eudicotyledons</taxon>
        <taxon>Gunneridae</taxon>
        <taxon>Pentapetalae</taxon>
        <taxon>asterids</taxon>
        <taxon>lamiids</taxon>
        <taxon>Lamiales</taxon>
        <taxon>Pedaliaceae</taxon>
        <taxon>Sesamum</taxon>
    </lineage>
</organism>
<evidence type="ECO:0000256" key="1">
    <source>
        <dbReference type="ARBA" id="ARBA00004613"/>
    </source>
</evidence>
<reference evidence="8" key="1">
    <citation type="submission" date="2020-06" db="EMBL/GenBank/DDBJ databases">
        <authorList>
            <person name="Li T."/>
            <person name="Hu X."/>
            <person name="Zhang T."/>
            <person name="Song X."/>
            <person name="Zhang H."/>
            <person name="Dai N."/>
            <person name="Sheng W."/>
            <person name="Hou X."/>
            <person name="Wei L."/>
        </authorList>
    </citation>
    <scope>NUCLEOTIDE SEQUENCE</scope>
    <source>
        <strain evidence="8">G02</strain>
        <tissue evidence="8">Leaf</tissue>
    </source>
</reference>
<dbReference type="PANTHER" id="PTHR33109:SF4">
    <property type="entry name" value="EPIDERMAL PATTERNING FACTOR-LIKE PROTEIN 6"/>
    <property type="match status" value="1"/>
</dbReference>
<dbReference type="GO" id="GO:0010052">
    <property type="term" value="P:guard cell differentiation"/>
    <property type="evidence" value="ECO:0007669"/>
    <property type="project" value="UniProtKB-UniRule"/>
</dbReference>
<evidence type="ECO:0000256" key="3">
    <source>
        <dbReference type="ARBA" id="ARBA00022473"/>
    </source>
</evidence>
<keyword evidence="6" id="KW-1015">Disulfide bond</keyword>
<reference evidence="8" key="2">
    <citation type="journal article" date="2024" name="Plant">
        <title>Genomic evolution and insights into agronomic trait innovations of Sesamum species.</title>
        <authorList>
            <person name="Miao H."/>
            <person name="Wang L."/>
            <person name="Qu L."/>
            <person name="Liu H."/>
            <person name="Sun Y."/>
            <person name="Le M."/>
            <person name="Wang Q."/>
            <person name="Wei S."/>
            <person name="Zheng Y."/>
            <person name="Lin W."/>
            <person name="Duan Y."/>
            <person name="Cao H."/>
            <person name="Xiong S."/>
            <person name="Wang X."/>
            <person name="Wei L."/>
            <person name="Li C."/>
            <person name="Ma Q."/>
            <person name="Ju M."/>
            <person name="Zhao R."/>
            <person name="Li G."/>
            <person name="Mu C."/>
            <person name="Tian Q."/>
            <person name="Mei H."/>
            <person name="Zhang T."/>
            <person name="Gao T."/>
            <person name="Zhang H."/>
        </authorList>
    </citation>
    <scope>NUCLEOTIDE SEQUENCE</scope>
    <source>
        <strain evidence="8">G02</strain>
    </source>
</reference>
<feature type="signal peptide" evidence="7">
    <location>
        <begin position="1"/>
        <end position="19"/>
    </location>
</feature>
<sequence>MKLSLFMCLPFFLLNVVDGATTQIKTQDQNLYYLKNLEKTLDEANSFGSLVGSRPPDCSNKCGTCTPCKLALVGVPPKPMLRDYYPVRWKCQCKGKLYDP</sequence>
<comment type="function">
    <text evidence="7">Controls stomatal patterning.</text>
</comment>
<evidence type="ECO:0000256" key="5">
    <source>
        <dbReference type="ARBA" id="ARBA00022729"/>
    </source>
</evidence>
<evidence type="ECO:0000256" key="2">
    <source>
        <dbReference type="ARBA" id="ARBA00008127"/>
    </source>
</evidence>
<keyword evidence="3 7" id="KW-0217">Developmental protein</keyword>